<dbReference type="GO" id="GO:0016407">
    <property type="term" value="F:acetyltransferase activity"/>
    <property type="evidence" value="ECO:0007669"/>
    <property type="project" value="InterPro"/>
</dbReference>
<dbReference type="OrthoDB" id="7181050at2"/>
<dbReference type="SUPFAM" id="SSF54001">
    <property type="entry name" value="Cysteine proteinases"/>
    <property type="match status" value="1"/>
</dbReference>
<dbReference type="PRINTS" id="PR01543">
    <property type="entry name" value="ANATRNSFRASE"/>
</dbReference>
<dbReference type="Proteomes" id="UP000186040">
    <property type="component" value="Unassembled WGS sequence"/>
</dbReference>
<evidence type="ECO:0000313" key="3">
    <source>
        <dbReference type="EMBL" id="OLR93757.1"/>
    </source>
</evidence>
<evidence type="ECO:0000256" key="1">
    <source>
        <dbReference type="ARBA" id="ARBA00006547"/>
    </source>
</evidence>
<comment type="similarity">
    <text evidence="1 2">Belongs to the arylamine N-acetyltransferase family.</text>
</comment>
<gene>
    <name evidence="3" type="ORF">BJP25_16040</name>
</gene>
<accession>A0A1Q9LNX3</accession>
<comment type="caution">
    <text evidence="3">The sequence shown here is derived from an EMBL/GenBank/DDBJ whole genome shotgun (WGS) entry which is preliminary data.</text>
</comment>
<reference evidence="3 4" key="1">
    <citation type="submission" date="2016-10" db="EMBL/GenBank/DDBJ databases">
        <title>The Draft Genome Sequence of Actinokineospora bangkokensis 44EHWT reveals the biosynthetic pathway of antifungal compounds Thailandins with unusual extender unit butylmalonyl-CoA.</title>
        <authorList>
            <person name="Greule A."/>
            <person name="Intra B."/>
            <person name="Flemming S."/>
            <person name="Rommel M.G."/>
            <person name="Panbangred W."/>
            <person name="Bechthold A."/>
        </authorList>
    </citation>
    <scope>NUCLEOTIDE SEQUENCE [LARGE SCALE GENOMIC DNA]</scope>
    <source>
        <strain evidence="3 4">44EHW</strain>
    </source>
</reference>
<dbReference type="AlphaFoldDB" id="A0A1Q9LNX3"/>
<dbReference type="EMBL" id="MKQR01000009">
    <property type="protein sequence ID" value="OLR93757.1"/>
    <property type="molecule type" value="Genomic_DNA"/>
</dbReference>
<dbReference type="PANTHER" id="PTHR11786">
    <property type="entry name" value="N-HYDROXYARYLAMINE O-ACETYLTRANSFERASE"/>
    <property type="match status" value="1"/>
</dbReference>
<evidence type="ECO:0000313" key="4">
    <source>
        <dbReference type="Proteomes" id="UP000186040"/>
    </source>
</evidence>
<dbReference type="Gene3D" id="3.30.2140.10">
    <property type="entry name" value="Arylamine N-acetyltransferase"/>
    <property type="match status" value="1"/>
</dbReference>
<dbReference type="Pfam" id="PF00797">
    <property type="entry name" value="Acetyltransf_2"/>
    <property type="match status" value="1"/>
</dbReference>
<dbReference type="STRING" id="1193682.BJP25_16040"/>
<name>A0A1Q9LNX3_9PSEU</name>
<dbReference type="InterPro" id="IPR001447">
    <property type="entry name" value="Arylamine_N-AcTrfase"/>
</dbReference>
<dbReference type="InterPro" id="IPR038765">
    <property type="entry name" value="Papain-like_cys_pep_sf"/>
</dbReference>
<protein>
    <recommendedName>
        <fullName evidence="5">Arylamine N-acetyltransferase</fullName>
    </recommendedName>
</protein>
<keyword evidence="4" id="KW-1185">Reference proteome</keyword>
<sequence>MGVSWDLDGLDLDAYLDRVGVAAREPSADALAELVRAHITAIPFDNVDVLLGTHPGVALPVVFDKLVTRRRGGYCFEHATLLAAALDRLGYPVRRRVGRIRPQGTGPRTHMVVLATADGVEHLADVGFGSGMWRPVPLRDGERSDQAGWPHLLTRDGATWTMAARGDDGWEPAYSWDDAGDRPVDAEMGHHFTSTHPSSPFVGSLVVVRLAEGSLRRLVGTTLRVEDPSGATEQREITREDMPATLRDLGVELPDDVLDALLARLY</sequence>
<evidence type="ECO:0000256" key="2">
    <source>
        <dbReference type="RuleBase" id="RU003452"/>
    </source>
</evidence>
<evidence type="ECO:0008006" key="5">
    <source>
        <dbReference type="Google" id="ProtNLM"/>
    </source>
</evidence>
<organism evidence="3 4">
    <name type="scientific">Actinokineospora bangkokensis</name>
    <dbReference type="NCBI Taxonomy" id="1193682"/>
    <lineage>
        <taxon>Bacteria</taxon>
        <taxon>Bacillati</taxon>
        <taxon>Actinomycetota</taxon>
        <taxon>Actinomycetes</taxon>
        <taxon>Pseudonocardiales</taxon>
        <taxon>Pseudonocardiaceae</taxon>
        <taxon>Actinokineospora</taxon>
    </lineage>
</organism>
<dbReference type="PANTHER" id="PTHR11786:SF0">
    <property type="entry name" value="ARYLAMINE N-ACETYLTRANSFERASE 4-RELATED"/>
    <property type="match status" value="1"/>
</dbReference>
<proteinExistence type="inferred from homology"/>
<dbReference type="Gene3D" id="2.40.128.150">
    <property type="entry name" value="Cysteine proteinases"/>
    <property type="match status" value="1"/>
</dbReference>